<dbReference type="Proteomes" id="UP000008066">
    <property type="component" value="Unassembled WGS sequence"/>
</dbReference>
<evidence type="ECO:0000256" key="3">
    <source>
        <dbReference type="ARBA" id="ARBA00022989"/>
    </source>
</evidence>
<dbReference type="Gene3D" id="1.20.1070.10">
    <property type="entry name" value="Rhodopsin 7-helix transmembrane proteins"/>
    <property type="match status" value="1"/>
</dbReference>
<dbReference type="STRING" id="759272.G0S345"/>
<dbReference type="InterPro" id="IPR017981">
    <property type="entry name" value="GPCR_2-like_7TM"/>
</dbReference>
<dbReference type="GO" id="GO:0004930">
    <property type="term" value="F:G protein-coupled receptor activity"/>
    <property type="evidence" value="ECO:0007669"/>
    <property type="project" value="TreeGrafter"/>
</dbReference>
<dbReference type="GO" id="GO:0005886">
    <property type="term" value="C:plasma membrane"/>
    <property type="evidence" value="ECO:0007669"/>
    <property type="project" value="TreeGrafter"/>
</dbReference>
<evidence type="ECO:0000259" key="7">
    <source>
        <dbReference type="PROSITE" id="PS50261"/>
    </source>
</evidence>
<feature type="transmembrane region" description="Helical" evidence="6">
    <location>
        <begin position="49"/>
        <end position="66"/>
    </location>
</feature>
<reference evidence="8 9" key="1">
    <citation type="journal article" date="2011" name="Cell">
        <title>Insight into structure and assembly of the nuclear pore complex by utilizing the genome of a eukaryotic thermophile.</title>
        <authorList>
            <person name="Amlacher S."/>
            <person name="Sarges P."/>
            <person name="Flemming D."/>
            <person name="van Noort V."/>
            <person name="Kunze R."/>
            <person name="Devos D.P."/>
            <person name="Arumugam M."/>
            <person name="Bork P."/>
            <person name="Hurt E."/>
        </authorList>
    </citation>
    <scope>NUCLEOTIDE SEQUENCE [LARGE SCALE GENOMIC DNA]</scope>
    <source>
        <strain evidence="9">DSM 1495 / CBS 144.50 / IMI 039719</strain>
    </source>
</reference>
<organism evidence="9">
    <name type="scientific">Chaetomium thermophilum (strain DSM 1495 / CBS 144.50 / IMI 039719)</name>
    <name type="common">Thermochaetoides thermophila</name>
    <dbReference type="NCBI Taxonomy" id="759272"/>
    <lineage>
        <taxon>Eukaryota</taxon>
        <taxon>Fungi</taxon>
        <taxon>Dikarya</taxon>
        <taxon>Ascomycota</taxon>
        <taxon>Pezizomycotina</taxon>
        <taxon>Sordariomycetes</taxon>
        <taxon>Sordariomycetidae</taxon>
        <taxon>Sordariales</taxon>
        <taxon>Chaetomiaceae</taxon>
        <taxon>Thermochaetoides</taxon>
    </lineage>
</organism>
<keyword evidence="4 6" id="KW-0472">Membrane</keyword>
<feature type="compositionally biased region" description="Polar residues" evidence="5">
    <location>
        <begin position="494"/>
        <end position="507"/>
    </location>
</feature>
<feature type="region of interest" description="Disordered" evidence="5">
    <location>
        <begin position="490"/>
        <end position="517"/>
    </location>
</feature>
<dbReference type="SUPFAM" id="SSF81321">
    <property type="entry name" value="Family A G protein-coupled receptor-like"/>
    <property type="match status" value="1"/>
</dbReference>
<feature type="compositionally biased region" description="Basic and acidic residues" evidence="5">
    <location>
        <begin position="508"/>
        <end position="517"/>
    </location>
</feature>
<feature type="transmembrane region" description="Helical" evidence="6">
    <location>
        <begin position="394"/>
        <end position="415"/>
    </location>
</feature>
<keyword evidence="8" id="KW-0675">Receptor</keyword>
<evidence type="ECO:0000313" key="9">
    <source>
        <dbReference type="Proteomes" id="UP000008066"/>
    </source>
</evidence>
<dbReference type="KEGG" id="cthr:CTHT_0019610"/>
<keyword evidence="2 6" id="KW-0812">Transmembrane</keyword>
<feature type="transmembrane region" description="Helical" evidence="6">
    <location>
        <begin position="93"/>
        <end position="109"/>
    </location>
</feature>
<name>G0S345_CHATD</name>
<dbReference type="PANTHER" id="PTHR23112">
    <property type="entry name" value="G PROTEIN-COUPLED RECEPTOR 157-RELATED"/>
    <property type="match status" value="1"/>
</dbReference>
<evidence type="ECO:0000256" key="5">
    <source>
        <dbReference type="SAM" id="MobiDB-lite"/>
    </source>
</evidence>
<dbReference type="GO" id="GO:0007166">
    <property type="term" value="P:cell surface receptor signaling pathway"/>
    <property type="evidence" value="ECO:0007669"/>
    <property type="project" value="InterPro"/>
</dbReference>
<dbReference type="Pfam" id="PF05462">
    <property type="entry name" value="Dicty_CAR"/>
    <property type="match status" value="1"/>
</dbReference>
<feature type="domain" description="G-protein coupled receptors family 2 profile 2" evidence="7">
    <location>
        <begin position="12"/>
        <end position="198"/>
    </location>
</feature>
<evidence type="ECO:0000256" key="2">
    <source>
        <dbReference type="ARBA" id="ARBA00022692"/>
    </source>
</evidence>
<gene>
    <name evidence="8" type="ORF">CTHT_0019610</name>
</gene>
<dbReference type="OMA" id="QVFMQGD"/>
<feature type="transmembrane region" description="Helical" evidence="6">
    <location>
        <begin position="121"/>
        <end position="141"/>
    </location>
</feature>
<sequence length="517" mass="57090">MSSLSPEDLDKIVAIERGCSAISLIGCLVVLLTFTFCSSFRQRAINRMVFYATFGNMLTNVATLMTRSFTTRVDSFGCQLQAFLIQVFMQGDAYWAMCMAINVYLTFYHKYDGRMLRRMEPIYWAGCLGVPLIPGLAFIWVSTKSQGRVYGNALLWCWIKTEWDVWRIASFYGPVWVSIIITITIYIRAGREIYKKRQRMLNFSSSAGGTVVGADSFFPYNEFSPAINFKTTEVVQTTEIIQPPPAAAIGGTSGIPNAPGPHKQDPNVSYTVTISADPANRQSDDDIDSIETLAPVTSNPHGLTQVASNSAGNVMAKVASTATQITILPGNVNPNTQAAMQAARRRNQYETHNATWSYCKCAMLFFLVLLITWVPSSANRVYSLVYNGAVSRELYYASAFVLPLQGFWNGIIYIVTSWSAFKVLCYQIMSTVQSLWPWQGGMSCFGQRRVSIVEITDIHGHGGKAKQMSYGRTGRAGASGSQGANQVGVMWGNTGKNNSGTSSMEDLTNTRERLPPV</sequence>
<feature type="transmembrane region" description="Helical" evidence="6">
    <location>
        <begin position="20"/>
        <end position="37"/>
    </location>
</feature>
<dbReference type="RefSeq" id="XP_006692447.1">
    <property type="nucleotide sequence ID" value="XM_006692384.1"/>
</dbReference>
<dbReference type="HOGENOM" id="CLU_024810_3_1_1"/>
<comment type="subcellular location">
    <subcellularLocation>
        <location evidence="1">Membrane</location>
        <topology evidence="1">Multi-pass membrane protein</topology>
    </subcellularLocation>
</comment>
<dbReference type="eggNOG" id="ENOG502QWAA">
    <property type="taxonomic scope" value="Eukaryota"/>
</dbReference>
<feature type="transmembrane region" description="Helical" evidence="6">
    <location>
        <begin position="354"/>
        <end position="374"/>
    </location>
</feature>
<evidence type="ECO:0000256" key="1">
    <source>
        <dbReference type="ARBA" id="ARBA00004141"/>
    </source>
</evidence>
<keyword evidence="3 6" id="KW-1133">Transmembrane helix</keyword>
<evidence type="ECO:0000313" key="8">
    <source>
        <dbReference type="EMBL" id="EGS22428.1"/>
    </source>
</evidence>
<keyword evidence="9" id="KW-1185">Reference proteome</keyword>
<accession>G0S345</accession>
<dbReference type="GO" id="GO:0007189">
    <property type="term" value="P:adenylate cyclase-activating G protein-coupled receptor signaling pathway"/>
    <property type="evidence" value="ECO:0007669"/>
    <property type="project" value="TreeGrafter"/>
</dbReference>
<feature type="transmembrane region" description="Helical" evidence="6">
    <location>
        <begin position="171"/>
        <end position="189"/>
    </location>
</feature>
<dbReference type="AlphaFoldDB" id="G0S345"/>
<dbReference type="PROSITE" id="PS50261">
    <property type="entry name" value="G_PROTEIN_RECEP_F2_4"/>
    <property type="match status" value="1"/>
</dbReference>
<proteinExistence type="predicted"/>
<evidence type="ECO:0000256" key="6">
    <source>
        <dbReference type="SAM" id="Phobius"/>
    </source>
</evidence>
<dbReference type="PANTHER" id="PTHR23112:SF22">
    <property type="entry name" value="G-PROTEIN COUPLED RECEPTOR"/>
    <property type="match status" value="1"/>
</dbReference>
<evidence type="ECO:0000256" key="4">
    <source>
        <dbReference type="ARBA" id="ARBA00023136"/>
    </source>
</evidence>
<dbReference type="OrthoDB" id="18453at2759"/>
<dbReference type="GeneID" id="18255999"/>
<protein>
    <submittedName>
        <fullName evidence="8">Receptor-like protein</fullName>
    </submittedName>
</protein>
<dbReference type="EMBL" id="GL988040">
    <property type="protein sequence ID" value="EGS22428.1"/>
    <property type="molecule type" value="Genomic_DNA"/>
</dbReference>